<name>A0A662ZCT8_9GAMM</name>
<proteinExistence type="predicted"/>
<reference evidence="1 2" key="1">
    <citation type="submission" date="2016-10" db="EMBL/GenBank/DDBJ databases">
        <authorList>
            <person name="Varghese N."/>
            <person name="Submissions S."/>
        </authorList>
    </citation>
    <scope>NUCLEOTIDE SEQUENCE [LARGE SCALE GENOMIC DNA]</scope>
    <source>
        <strain evidence="1 2">22B</strain>
    </source>
</reference>
<evidence type="ECO:0000313" key="1">
    <source>
        <dbReference type="EMBL" id="SFK08253.1"/>
    </source>
</evidence>
<sequence>MAVCANCGFDEKDSNVKFCKICGRPLTGKIKVHSSDELIDLVNVYSAHANAAHLELLDLNFIDTSELTSIKAVFLFNEYMGKVDVSGWDVSNVEDMALAFNGSQFDTGLSNWDISKVKNMSLMFCQTAGKITGFGKWNVSNVTDMSHMFSGMKNSFLDIETWDVSNVNTMTEMFESSEFDGDIGA</sequence>
<dbReference type="InterPro" id="IPR005046">
    <property type="entry name" value="DUF285"/>
</dbReference>
<dbReference type="InterPro" id="IPR011889">
    <property type="entry name" value="Liste_lipo_26"/>
</dbReference>
<dbReference type="AlphaFoldDB" id="A0A662ZCT8"/>
<dbReference type="Proteomes" id="UP000243374">
    <property type="component" value="Unassembled WGS sequence"/>
</dbReference>
<organism evidence="1 2">
    <name type="scientific">Succinivibrio dextrinosolvens</name>
    <dbReference type="NCBI Taxonomy" id="83771"/>
    <lineage>
        <taxon>Bacteria</taxon>
        <taxon>Pseudomonadati</taxon>
        <taxon>Pseudomonadota</taxon>
        <taxon>Gammaproteobacteria</taxon>
        <taxon>Aeromonadales</taxon>
        <taxon>Succinivibrionaceae</taxon>
        <taxon>Succinivibrio</taxon>
    </lineage>
</organism>
<gene>
    <name evidence="1" type="ORF">SAMN04487865_102224</name>
</gene>
<evidence type="ECO:0000313" key="2">
    <source>
        <dbReference type="Proteomes" id="UP000243374"/>
    </source>
</evidence>
<keyword evidence="2" id="KW-1185">Reference proteome</keyword>
<dbReference type="Pfam" id="PF03382">
    <property type="entry name" value="DUF285"/>
    <property type="match status" value="2"/>
</dbReference>
<accession>A0A662ZCT8</accession>
<dbReference type="NCBIfam" id="TIGR02167">
    <property type="entry name" value="Liste_lipo_26"/>
    <property type="match status" value="2"/>
</dbReference>
<dbReference type="RefSeq" id="WP_074840608.1">
    <property type="nucleotide sequence ID" value="NZ_CP047056.1"/>
</dbReference>
<dbReference type="EMBL" id="FOSF01000022">
    <property type="protein sequence ID" value="SFK08253.1"/>
    <property type="molecule type" value="Genomic_DNA"/>
</dbReference>
<protein>
    <submittedName>
        <fullName evidence="1">Surface protein</fullName>
    </submittedName>
</protein>
<dbReference type="OrthoDB" id="5855837at2"/>